<gene>
    <name evidence="1" type="ORF">GCM10008023_09220</name>
</gene>
<protein>
    <submittedName>
        <fullName evidence="1">Uncharacterized protein</fullName>
    </submittedName>
</protein>
<dbReference type="RefSeq" id="WP_189675272.1">
    <property type="nucleotide sequence ID" value="NZ_BNAQ01000001.1"/>
</dbReference>
<reference evidence="2" key="1">
    <citation type="journal article" date="2019" name="Int. J. Syst. Evol. Microbiol.">
        <title>The Global Catalogue of Microorganisms (GCM) 10K type strain sequencing project: providing services to taxonomists for standard genome sequencing and annotation.</title>
        <authorList>
            <consortium name="The Broad Institute Genomics Platform"/>
            <consortium name="The Broad Institute Genome Sequencing Center for Infectious Disease"/>
            <person name="Wu L."/>
            <person name="Ma J."/>
        </authorList>
    </citation>
    <scope>NUCLEOTIDE SEQUENCE [LARGE SCALE GENOMIC DNA]</scope>
    <source>
        <strain evidence="2">CGMCC 1.8957</strain>
    </source>
</reference>
<organism evidence="1 2">
    <name type="scientific">Sphingomonas glacialis</name>
    <dbReference type="NCBI Taxonomy" id="658225"/>
    <lineage>
        <taxon>Bacteria</taxon>
        <taxon>Pseudomonadati</taxon>
        <taxon>Pseudomonadota</taxon>
        <taxon>Alphaproteobacteria</taxon>
        <taxon>Sphingomonadales</taxon>
        <taxon>Sphingomonadaceae</taxon>
        <taxon>Sphingomonas</taxon>
    </lineage>
</organism>
<sequence length="72" mass="8317">MKNSYIFTAFCNYSTRPDIPENWDTLCSITEAVDRRRQHNIELPRARRQTLPEIWQTVAIGGFASNANAMQT</sequence>
<dbReference type="EMBL" id="BNAQ01000001">
    <property type="protein sequence ID" value="GHH10871.1"/>
    <property type="molecule type" value="Genomic_DNA"/>
</dbReference>
<comment type="caution">
    <text evidence="1">The sequence shown here is derived from an EMBL/GenBank/DDBJ whole genome shotgun (WGS) entry which is preliminary data.</text>
</comment>
<name>A0ABQ3LB82_9SPHN</name>
<keyword evidence="2" id="KW-1185">Reference proteome</keyword>
<evidence type="ECO:0000313" key="1">
    <source>
        <dbReference type="EMBL" id="GHH10871.1"/>
    </source>
</evidence>
<accession>A0ABQ3LB82</accession>
<evidence type="ECO:0000313" key="2">
    <source>
        <dbReference type="Proteomes" id="UP000652430"/>
    </source>
</evidence>
<proteinExistence type="predicted"/>
<dbReference type="Proteomes" id="UP000652430">
    <property type="component" value="Unassembled WGS sequence"/>
</dbReference>